<protein>
    <submittedName>
        <fullName evidence="2">NIPSNAP family containing protein</fullName>
    </submittedName>
</protein>
<dbReference type="Pfam" id="PF07978">
    <property type="entry name" value="NIPSNAP"/>
    <property type="match status" value="1"/>
</dbReference>
<dbReference type="EMBL" id="RJTM01000002">
    <property type="protein sequence ID" value="RNL95209.1"/>
    <property type="molecule type" value="Genomic_DNA"/>
</dbReference>
<dbReference type="InterPro" id="IPR011008">
    <property type="entry name" value="Dimeric_a/b-barrel"/>
</dbReference>
<evidence type="ECO:0000259" key="1">
    <source>
        <dbReference type="Pfam" id="PF07978"/>
    </source>
</evidence>
<accession>A0A3N0F5C7</accession>
<reference evidence="2 3" key="1">
    <citation type="submission" date="2018-10" db="EMBL/GenBank/DDBJ databases">
        <title>Sinomicrobium pectinilyticum sp. nov., a pectinase-producing bacterium isolated from alkaline and saline soil, and emended description of the genus Sinomicrobium.</title>
        <authorList>
            <person name="Cheng B."/>
            <person name="Li C."/>
            <person name="Lai Q."/>
            <person name="Du M."/>
            <person name="Shao Z."/>
            <person name="Xu P."/>
            <person name="Yang C."/>
        </authorList>
    </citation>
    <scope>NUCLEOTIDE SEQUENCE [LARGE SCALE GENOMIC DNA]</scope>
    <source>
        <strain evidence="2 3">5DNS001</strain>
    </source>
</reference>
<name>A0A3N0F5C7_SINP1</name>
<dbReference type="Proteomes" id="UP000267469">
    <property type="component" value="Unassembled WGS sequence"/>
</dbReference>
<dbReference type="AlphaFoldDB" id="A0A3N0F5C7"/>
<dbReference type="OrthoDB" id="192769at2"/>
<gene>
    <name evidence="2" type="ORF">ED312_01015</name>
</gene>
<dbReference type="RefSeq" id="WP_123214121.1">
    <property type="nucleotide sequence ID" value="NZ_RJTM01000002.1"/>
</dbReference>
<evidence type="ECO:0000313" key="2">
    <source>
        <dbReference type="EMBL" id="RNL95209.1"/>
    </source>
</evidence>
<dbReference type="InterPro" id="IPR012577">
    <property type="entry name" value="NIPSNAP"/>
</dbReference>
<organism evidence="2 3">
    <name type="scientific">Sinomicrobium pectinilyticum</name>
    <dbReference type="NCBI Taxonomy" id="1084421"/>
    <lineage>
        <taxon>Bacteria</taxon>
        <taxon>Pseudomonadati</taxon>
        <taxon>Bacteroidota</taxon>
        <taxon>Flavobacteriia</taxon>
        <taxon>Flavobacteriales</taxon>
        <taxon>Flavobacteriaceae</taxon>
        <taxon>Sinomicrobium</taxon>
    </lineage>
</organism>
<keyword evidence="3" id="KW-1185">Reference proteome</keyword>
<dbReference type="SUPFAM" id="SSF54909">
    <property type="entry name" value="Dimeric alpha+beta barrel"/>
    <property type="match status" value="1"/>
</dbReference>
<dbReference type="Gene3D" id="3.30.70.100">
    <property type="match status" value="2"/>
</dbReference>
<sequence>MIRSLTALLFAIICFGVLPAALARDFYQLTIYEYSTKEQEKQLDAYLENTYLPALHRNGIADVGVFKPVAPGTENDKNKIYVFVPFKTRQEFFNLEAQLNKDEAYLSSGTVYLNAAFNNPPYDRKEVILLDAFEKHPHYELPKLNSPKESRIYELRSYESPTEKLYRNKVKMFNEGDEVGLFKKLGFNAVFYGEVISGSHMPNLMYLTTFENKAARDDHWEAFGNDPYWKTLSAKPEYQNNVSKADILFLYPVSYSDI</sequence>
<feature type="domain" description="NIPSNAP" evidence="1">
    <location>
        <begin position="153"/>
        <end position="256"/>
    </location>
</feature>
<comment type="caution">
    <text evidence="2">The sequence shown here is derived from an EMBL/GenBank/DDBJ whole genome shotgun (WGS) entry which is preliminary data.</text>
</comment>
<evidence type="ECO:0000313" key="3">
    <source>
        <dbReference type="Proteomes" id="UP000267469"/>
    </source>
</evidence>
<proteinExistence type="predicted"/>